<comment type="caution">
    <text evidence="2">The sequence shown here is derived from an EMBL/GenBank/DDBJ whole genome shotgun (WGS) entry which is preliminary data.</text>
</comment>
<dbReference type="Proteomes" id="UP001159428">
    <property type="component" value="Unassembled WGS sequence"/>
</dbReference>
<evidence type="ECO:0008006" key="4">
    <source>
        <dbReference type="Google" id="ProtNLM"/>
    </source>
</evidence>
<dbReference type="Pfam" id="PF00348">
    <property type="entry name" value="polyprenyl_synt"/>
    <property type="match status" value="1"/>
</dbReference>
<protein>
    <recommendedName>
        <fullName evidence="4">Decaprenyl-diphosphate synthase subunit 2</fullName>
    </recommendedName>
</protein>
<dbReference type="GO" id="GO:1990234">
    <property type="term" value="C:transferase complex"/>
    <property type="evidence" value="ECO:0007669"/>
    <property type="project" value="TreeGrafter"/>
</dbReference>
<organism evidence="2 3">
    <name type="scientific">Pocillopora meandrina</name>
    <dbReference type="NCBI Taxonomy" id="46732"/>
    <lineage>
        <taxon>Eukaryota</taxon>
        <taxon>Metazoa</taxon>
        <taxon>Cnidaria</taxon>
        <taxon>Anthozoa</taxon>
        <taxon>Hexacorallia</taxon>
        <taxon>Scleractinia</taxon>
        <taxon>Astrocoeniina</taxon>
        <taxon>Pocilloporidae</taxon>
        <taxon>Pocillopora</taxon>
    </lineage>
</organism>
<dbReference type="GO" id="GO:0004659">
    <property type="term" value="F:prenyltransferase activity"/>
    <property type="evidence" value="ECO:0007669"/>
    <property type="project" value="InterPro"/>
</dbReference>
<dbReference type="PANTHER" id="PTHR12001">
    <property type="entry name" value="GERANYLGERANYL PYROPHOSPHATE SYNTHASE"/>
    <property type="match status" value="1"/>
</dbReference>
<name>A0AAU9WQ37_9CNID</name>
<dbReference type="Gene3D" id="1.10.600.10">
    <property type="entry name" value="Farnesyl Diphosphate Synthase"/>
    <property type="match status" value="1"/>
</dbReference>
<dbReference type="InterPro" id="IPR000092">
    <property type="entry name" value="Polyprenyl_synt"/>
</dbReference>
<proteinExistence type="inferred from homology"/>
<dbReference type="GO" id="GO:0008299">
    <property type="term" value="P:isoprenoid biosynthetic process"/>
    <property type="evidence" value="ECO:0007669"/>
    <property type="project" value="InterPro"/>
</dbReference>
<accession>A0AAU9WQ37</accession>
<reference evidence="2 3" key="1">
    <citation type="submission" date="2022-05" db="EMBL/GenBank/DDBJ databases">
        <authorList>
            <consortium name="Genoscope - CEA"/>
            <person name="William W."/>
        </authorList>
    </citation>
    <scope>NUCLEOTIDE SEQUENCE [LARGE SCALE GENOMIC DNA]</scope>
</reference>
<dbReference type="GO" id="GO:0006744">
    <property type="term" value="P:ubiquinone biosynthetic process"/>
    <property type="evidence" value="ECO:0007669"/>
    <property type="project" value="TreeGrafter"/>
</dbReference>
<dbReference type="InterPro" id="IPR008949">
    <property type="entry name" value="Isoprenoid_synthase_dom_sf"/>
</dbReference>
<keyword evidence="1" id="KW-0808">Transferase</keyword>
<dbReference type="GO" id="GO:0005739">
    <property type="term" value="C:mitochondrion"/>
    <property type="evidence" value="ECO:0007669"/>
    <property type="project" value="TreeGrafter"/>
</dbReference>
<evidence type="ECO:0000313" key="3">
    <source>
        <dbReference type="Proteomes" id="UP001159428"/>
    </source>
</evidence>
<dbReference type="PANTHER" id="PTHR12001:SF55">
    <property type="entry name" value="ALL TRANS-POLYPRENYL-DIPHOSPHATE SYNTHASE PDSS2"/>
    <property type="match status" value="1"/>
</dbReference>
<dbReference type="SUPFAM" id="SSF48576">
    <property type="entry name" value="Terpenoid synthases"/>
    <property type="match status" value="1"/>
</dbReference>
<dbReference type="AlphaFoldDB" id="A0AAU9WQ37"/>
<dbReference type="EMBL" id="CALNXJ010000018">
    <property type="protein sequence ID" value="CAH3121433.1"/>
    <property type="molecule type" value="Genomic_DNA"/>
</dbReference>
<evidence type="ECO:0000313" key="2">
    <source>
        <dbReference type="EMBL" id="CAH3121433.1"/>
    </source>
</evidence>
<sequence>MAAVVFDFAKGRNSFLFAFRSVRCYCNSNCFITYRSIAPLSRQSQNSNLSLRRHFWSSRQDDLTRALSDAEKIVGYPTSFLNLRYLLNDEISNIAMYMKRFAMSKHPMLRTARGFVSDDNQTTQTRGLLVLLMSKASRSCLKDEWKMDQELVADIHSSQRQLADITETIHTANLVHTGIVDLASISSSSKSYQDDMEFGNKMAVLSGDFLLANACTGLAELKDTEVVQMISEVIGHLMEGEFLKITFNADNLNLEFWSELSFKCKGSLMANSCKAALKIVGHSAELQETAFEFGKNIGFAHQLKKDLQALHEEKSTTILHTAPVIISSNQTEVKTLIMQILLEKNTEKLDHLLQELSSIASQGETLTKMKDLSLDYGEKALQSLQLFPDSDAKQALINIANSCTLQG</sequence>
<evidence type="ECO:0000256" key="1">
    <source>
        <dbReference type="RuleBase" id="RU004466"/>
    </source>
</evidence>
<keyword evidence="3" id="KW-1185">Reference proteome</keyword>
<gene>
    <name evidence="2" type="ORF">PMEA_00009227</name>
</gene>
<comment type="similarity">
    <text evidence="1">Belongs to the FPP/GGPP synthase family.</text>
</comment>